<sequence>MLEAKVVIIPDQKFEDCTVGSENARVFDFSNFKLVPVNDTHTFTNGSWKFLHRLASPWRGSMTTEKYVRGEWLMQAFSRQYSDICATFHNPLEPFYEFTKDMTGCPAEKGSTWIFDMKPIIFSKSILSTIPPHYVGRWRAIFTSDFKINGEKVKDFFEDCAPEDQYAGIFDFSEFELIPENDTHTFANGKWKFSKPLNIPWPGALITERYERGQWLVQAFNRNYTDICPTLHRPTEPVYDIFKHVAGCPMPAGSAWDFDMVPITFPEFLLNTIPPHYVGRWRATFYSEFEVLEDCTPQNEIANVSDFSELKLIPENDTHTFLNGKWKFIRPLRAPWIGSLIFERYERGQWHVQAINRKYKDVCTSIKSPMEPVYDVFKDVAGCPMEGGEFWEFNMIPITFNQMMLNSIPSYYMGRWRATFASEFEVNGKILKECRRAYGDMFEA</sequence>
<dbReference type="EMBL" id="OU895877">
    <property type="protein sequence ID" value="CAG9798431.1"/>
    <property type="molecule type" value="Genomic_DNA"/>
</dbReference>
<accession>A0A9N9RL36</accession>
<proteinExistence type="predicted"/>
<dbReference type="Proteomes" id="UP001153620">
    <property type="component" value="Chromosome 1"/>
</dbReference>
<dbReference type="OrthoDB" id="7724124at2759"/>
<name>A0A9N9RL36_9DIPT</name>
<keyword evidence="2" id="KW-1185">Reference proteome</keyword>
<evidence type="ECO:0000313" key="2">
    <source>
        <dbReference type="Proteomes" id="UP001153620"/>
    </source>
</evidence>
<reference evidence="1" key="1">
    <citation type="submission" date="2022-01" db="EMBL/GenBank/DDBJ databases">
        <authorList>
            <person name="King R."/>
        </authorList>
    </citation>
    <scope>NUCLEOTIDE SEQUENCE</scope>
</reference>
<dbReference type="AlphaFoldDB" id="A0A9N9RL36"/>
<organism evidence="1 2">
    <name type="scientific">Chironomus riparius</name>
    <dbReference type="NCBI Taxonomy" id="315576"/>
    <lineage>
        <taxon>Eukaryota</taxon>
        <taxon>Metazoa</taxon>
        <taxon>Ecdysozoa</taxon>
        <taxon>Arthropoda</taxon>
        <taxon>Hexapoda</taxon>
        <taxon>Insecta</taxon>
        <taxon>Pterygota</taxon>
        <taxon>Neoptera</taxon>
        <taxon>Endopterygota</taxon>
        <taxon>Diptera</taxon>
        <taxon>Nematocera</taxon>
        <taxon>Chironomoidea</taxon>
        <taxon>Chironomidae</taxon>
        <taxon>Chironominae</taxon>
        <taxon>Chironomus</taxon>
    </lineage>
</organism>
<protein>
    <submittedName>
        <fullName evidence="1">Uncharacterized protein</fullName>
    </submittedName>
</protein>
<reference evidence="1" key="2">
    <citation type="submission" date="2022-10" db="EMBL/GenBank/DDBJ databases">
        <authorList>
            <consortium name="ENA_rothamsted_submissions"/>
            <consortium name="culmorum"/>
            <person name="King R."/>
        </authorList>
    </citation>
    <scope>NUCLEOTIDE SEQUENCE</scope>
</reference>
<evidence type="ECO:0000313" key="1">
    <source>
        <dbReference type="EMBL" id="CAG9798431.1"/>
    </source>
</evidence>
<gene>
    <name evidence="1" type="ORF">CHIRRI_LOCUS1413</name>
</gene>